<sequence length="1020" mass="116802">MDTHHSFITYKKLYPMKKKYLYIPLVLAGNLSVGYAQVNSLVNLNKNYQTGLELLDNEKYVAAAQQFRLVEQVRIKPGTQQESNAELSMLKENAKFYAAVCALELGNGDAEGLFQKFIREYPLNPNTKLAYFHVGKAYFAQKNYAKALEWFEKTDPSTLSQKQRTEYQFKQGYAYFEEKNMEKAEPLFEEVKKVDGPFQESATYYFAYINYLNKEYKTALTNFEKLKGSTTYEASYPYYITSMYYLDERYDDVISYAVPILSSSKQQFEAEMLSLIAASYFAKSDFKKSEQYFREFYAKSTSTTKNNLFIYQYGYSLFQLGQYKESVPVLEQLNTDDVYLQSGMHTLGRSFLKLNNKEKARSAFFRASRLEFDRVTQEDAWINYARLSYELDFNQQALESTQSFLKQFPTSRKLNDAKTLLGEILLTSKNYQAAIDILEPITNKSPEAEEAYQKVTYFRGLEFYNERAFPNALSMFLRSNKFPNDQEIHALSTYWMAESMYELRKFGESVKTFEKFLTMPGASKTKVYNFANYALAYAAFEDEKYSKAANYFERFLSGNDKDKNTVVDATVRLADAYFVNKSYGNALSYYDRIISDRSTGEDYALFQRGMIQGLQGQDDAKIATMQNLLAQFPSSNYADDAGFETAYTYFNKGDLDKSKNDLTSLLSKYPNSSYVPRALVTIGLVQYNQDQDDAALGTFKKVITDYPSSAEAKQALESIKNIYVDRSDANGFIDYANTTPIGNYTVAEQDNIVFQAANNHYLKGDAQSTVESVNAYFDKFPKSIHAKEARFIRAESLVKLGKPDLAVPDYEFILNDWTSEYTERSLISISKLYLAQNKYNEAIVYLKRLETTADFKVHYAFAINNLLKSYSALNMPDDVLKYVQLTKESDKASEEDINSVDLYAGKAYLLKADTAAAQKAFTNVVSKTKTLAAAEAKYNVAAIQYAKHDYKGSQKTCFDLINNMASYEYWVGKSFILLADNYLALKDKLQAKSTLLSIIDNYEGKDEIVATAKEKLEKIK</sequence>
<evidence type="ECO:0000259" key="3">
    <source>
        <dbReference type="Pfam" id="PF13525"/>
    </source>
</evidence>
<feature type="transmembrane region" description="Helical" evidence="2">
    <location>
        <begin position="20"/>
        <end position="38"/>
    </location>
</feature>
<dbReference type="STRING" id="34086.SAMN04488084_10612"/>
<dbReference type="AlphaFoldDB" id="A0A1I2ET83"/>
<keyword evidence="2" id="KW-0472">Membrane</keyword>
<dbReference type="SUPFAM" id="SSF48452">
    <property type="entry name" value="TPR-like"/>
    <property type="match status" value="5"/>
</dbReference>
<keyword evidence="2" id="KW-0812">Transmembrane</keyword>
<keyword evidence="1" id="KW-0732">Signal</keyword>
<proteinExistence type="predicted"/>
<dbReference type="SMART" id="SM00028">
    <property type="entry name" value="TPR"/>
    <property type="match status" value="8"/>
</dbReference>
<dbReference type="InterPro" id="IPR019734">
    <property type="entry name" value="TPR_rpt"/>
</dbReference>
<accession>A0A1I2ET83</accession>
<dbReference type="Gene3D" id="1.25.40.10">
    <property type="entry name" value="Tetratricopeptide repeat domain"/>
    <property type="match status" value="8"/>
</dbReference>
<evidence type="ECO:0000256" key="1">
    <source>
        <dbReference type="ARBA" id="ARBA00022729"/>
    </source>
</evidence>
<dbReference type="InterPro" id="IPR011990">
    <property type="entry name" value="TPR-like_helical_dom_sf"/>
</dbReference>
<dbReference type="PANTHER" id="PTHR12558">
    <property type="entry name" value="CELL DIVISION CYCLE 16,23,27"/>
    <property type="match status" value="1"/>
</dbReference>
<evidence type="ECO:0000256" key="2">
    <source>
        <dbReference type="SAM" id="Phobius"/>
    </source>
</evidence>
<evidence type="ECO:0000313" key="4">
    <source>
        <dbReference type="EMBL" id="SFE95837.1"/>
    </source>
</evidence>
<feature type="domain" description="Outer membrane lipoprotein BamD-like" evidence="3">
    <location>
        <begin position="622"/>
        <end position="721"/>
    </location>
</feature>
<keyword evidence="2" id="KW-1133">Transmembrane helix</keyword>
<dbReference type="Pfam" id="PF13432">
    <property type="entry name" value="TPR_16"/>
    <property type="match status" value="2"/>
</dbReference>
<reference evidence="4 5" key="1">
    <citation type="submission" date="2016-10" db="EMBL/GenBank/DDBJ databases">
        <authorList>
            <person name="de Groot N.N."/>
        </authorList>
    </citation>
    <scope>NUCLEOTIDE SEQUENCE [LARGE SCALE GENOMIC DNA]</scope>
    <source>
        <strain evidence="4 5">ATCC 51969</strain>
    </source>
</reference>
<dbReference type="PANTHER" id="PTHR12558:SF13">
    <property type="entry name" value="CELL DIVISION CYCLE PROTEIN 27 HOMOLOG"/>
    <property type="match status" value="1"/>
</dbReference>
<dbReference type="Proteomes" id="UP000183129">
    <property type="component" value="Unassembled WGS sequence"/>
</dbReference>
<evidence type="ECO:0000313" key="5">
    <source>
        <dbReference type="Proteomes" id="UP000183129"/>
    </source>
</evidence>
<organism evidence="4 5">
    <name type="scientific">Pedobacter antarcticus</name>
    <dbReference type="NCBI Taxonomy" id="34086"/>
    <lineage>
        <taxon>Bacteria</taxon>
        <taxon>Pseudomonadati</taxon>
        <taxon>Bacteroidota</taxon>
        <taxon>Sphingobacteriia</taxon>
        <taxon>Sphingobacteriales</taxon>
        <taxon>Sphingobacteriaceae</taxon>
        <taxon>Pedobacter</taxon>
    </lineage>
</organism>
<dbReference type="InterPro" id="IPR039565">
    <property type="entry name" value="BamD-like"/>
</dbReference>
<dbReference type="Pfam" id="PF13525">
    <property type="entry name" value="YfiO"/>
    <property type="match status" value="1"/>
</dbReference>
<gene>
    <name evidence="4" type="ORF">SAMN03003324_01981</name>
</gene>
<name>A0A1I2ET83_9SPHI</name>
<protein>
    <submittedName>
        <fullName evidence="4">Tetratricopeptide repeat-containing protein</fullName>
    </submittedName>
</protein>
<dbReference type="EMBL" id="FONS01000003">
    <property type="protein sequence ID" value="SFE95837.1"/>
    <property type="molecule type" value="Genomic_DNA"/>
</dbReference>